<dbReference type="EMBL" id="HBEZ01006307">
    <property type="protein sequence ID" value="CAD8625896.1"/>
    <property type="molecule type" value="Transcribed_RNA"/>
</dbReference>
<reference evidence="1" key="1">
    <citation type="submission" date="2021-01" db="EMBL/GenBank/DDBJ databases">
        <authorList>
            <person name="Corre E."/>
            <person name="Pelletier E."/>
            <person name="Niang G."/>
            <person name="Scheremetjew M."/>
            <person name="Finn R."/>
            <person name="Kale V."/>
            <person name="Holt S."/>
            <person name="Cochrane G."/>
            <person name="Meng A."/>
            <person name="Brown T."/>
            <person name="Cohen L."/>
        </authorList>
    </citation>
    <scope>NUCLEOTIDE SEQUENCE</scope>
    <source>
        <strain evidence="1">CCAP979/52</strain>
    </source>
</reference>
<sequence length="277" mass="31044">MNIPEICATSLLVVCDRRERFASNKTVPGMMSFQGLNLIDSIISALRKQDSPYTLEKSFLADLAVKMTTSWEAYSIDETGKALFPAGFPNRSEFMKAERIIETMESAHVLFYHAFESPVCVKEVNPIEMEPIVFAAQANMIQNIAVVREIADVAVQDLYTFWRDVKLLEFDGRLLGSVLSSLSSMDGSRVYISKKAITNSDQLVGQQALEFEYANSLSRWGKCDPYLVSACIDRNLRAVDCPDAVVGAGHFYEERVHTKRASIPSPFDLNCITTKRE</sequence>
<name>A0A7S0QDV1_9CRYP</name>
<dbReference type="AlphaFoldDB" id="A0A7S0QDV1"/>
<evidence type="ECO:0000313" key="1">
    <source>
        <dbReference type="EMBL" id="CAD8625896.1"/>
    </source>
</evidence>
<organism evidence="1">
    <name type="scientific">Cryptomonas curvata</name>
    <dbReference type="NCBI Taxonomy" id="233186"/>
    <lineage>
        <taxon>Eukaryota</taxon>
        <taxon>Cryptophyceae</taxon>
        <taxon>Cryptomonadales</taxon>
        <taxon>Cryptomonadaceae</taxon>
        <taxon>Cryptomonas</taxon>
    </lineage>
</organism>
<gene>
    <name evidence="1" type="ORF">CCUR1050_LOCUS3574</name>
</gene>
<protein>
    <submittedName>
        <fullName evidence="1">Uncharacterized protein</fullName>
    </submittedName>
</protein>
<accession>A0A7S0QDV1</accession>
<proteinExistence type="predicted"/>